<gene>
    <name evidence="1" type="ORF">ALO40_200115</name>
</gene>
<dbReference type="PATRIC" id="fig|251703.9.peg.2317"/>
<protein>
    <submittedName>
        <fullName evidence="1">Uncharacterized protein</fullName>
    </submittedName>
</protein>
<evidence type="ECO:0000313" key="1">
    <source>
        <dbReference type="EMBL" id="KPZ21736.1"/>
    </source>
</evidence>
<accession>A0A0Q0DDG1</accession>
<reference evidence="1 2" key="1">
    <citation type="submission" date="2015-09" db="EMBL/GenBank/DDBJ databases">
        <title>Genome announcement of multiple Pseudomonas syringae strains.</title>
        <authorList>
            <person name="Thakur S."/>
            <person name="Wang P.W."/>
            <person name="Gong Y."/>
            <person name="Weir B.S."/>
            <person name="Guttman D.S."/>
        </authorList>
    </citation>
    <scope>NUCLEOTIDE SEQUENCE [LARGE SCALE GENOMIC DNA]</scope>
    <source>
        <strain evidence="1 2">ICMP3963</strain>
    </source>
</reference>
<name>A0A0Q0DDG1_9PSED</name>
<comment type="caution">
    <text evidence="1">The sequence shown here is derived from an EMBL/GenBank/DDBJ whole genome shotgun (WGS) entry which is preliminary data.</text>
</comment>
<dbReference type="AlphaFoldDB" id="A0A0Q0DDG1"/>
<dbReference type="EMBL" id="LJRR01000094">
    <property type="protein sequence ID" value="KPZ21736.1"/>
    <property type="molecule type" value="Genomic_DNA"/>
</dbReference>
<organism evidence="1 2">
    <name type="scientific">Pseudomonas syringae pv. viburni</name>
    <dbReference type="NCBI Taxonomy" id="251703"/>
    <lineage>
        <taxon>Bacteria</taxon>
        <taxon>Pseudomonadati</taxon>
        <taxon>Pseudomonadota</taxon>
        <taxon>Gammaproteobacteria</taxon>
        <taxon>Pseudomonadales</taxon>
        <taxon>Pseudomonadaceae</taxon>
        <taxon>Pseudomonas</taxon>
    </lineage>
</organism>
<evidence type="ECO:0000313" key="2">
    <source>
        <dbReference type="Proteomes" id="UP000050317"/>
    </source>
</evidence>
<proteinExistence type="predicted"/>
<dbReference type="Proteomes" id="UP000050317">
    <property type="component" value="Unassembled WGS sequence"/>
</dbReference>
<sequence>MAMRDGRTRSGWLAHMASGWSSKLISIKLL</sequence>